<dbReference type="Gene3D" id="1.20.1250.20">
    <property type="entry name" value="MFS general substrate transporter like domains"/>
    <property type="match status" value="1"/>
</dbReference>
<feature type="transmembrane region" description="Helical" evidence="6">
    <location>
        <begin position="194"/>
        <end position="218"/>
    </location>
</feature>
<dbReference type="HOGENOM" id="CLU_000960_22_0_1"/>
<dbReference type="GeneID" id="63689636"/>
<evidence type="ECO:0000313" key="8">
    <source>
        <dbReference type="EMBL" id="EJU06499.1"/>
    </source>
</evidence>
<dbReference type="CDD" id="cd17502">
    <property type="entry name" value="MFS_Azr1_MDR_like"/>
    <property type="match status" value="1"/>
</dbReference>
<feature type="transmembrane region" description="Helical" evidence="6">
    <location>
        <begin position="74"/>
        <end position="93"/>
    </location>
</feature>
<evidence type="ECO:0000256" key="6">
    <source>
        <dbReference type="SAM" id="Phobius"/>
    </source>
</evidence>
<keyword evidence="4 6" id="KW-0472">Membrane</keyword>
<dbReference type="RefSeq" id="XP_040633393.1">
    <property type="nucleotide sequence ID" value="XM_040774574.1"/>
</dbReference>
<feature type="compositionally biased region" description="Polar residues" evidence="5">
    <location>
        <begin position="559"/>
        <end position="568"/>
    </location>
</feature>
<feature type="domain" description="Major facilitator superfamily (MFS) profile" evidence="7">
    <location>
        <begin position="41"/>
        <end position="526"/>
    </location>
</feature>
<reference evidence="8 9" key="1">
    <citation type="journal article" date="2012" name="Science">
        <title>The Paleozoic origin of enzymatic lignin decomposition reconstructed from 31 fungal genomes.</title>
        <authorList>
            <person name="Floudas D."/>
            <person name="Binder M."/>
            <person name="Riley R."/>
            <person name="Barry K."/>
            <person name="Blanchette R.A."/>
            <person name="Henrissat B."/>
            <person name="Martinez A.T."/>
            <person name="Otillar R."/>
            <person name="Spatafora J.W."/>
            <person name="Yadav J.S."/>
            <person name="Aerts A."/>
            <person name="Benoit I."/>
            <person name="Boyd A."/>
            <person name="Carlson A."/>
            <person name="Copeland A."/>
            <person name="Coutinho P.M."/>
            <person name="de Vries R.P."/>
            <person name="Ferreira P."/>
            <person name="Findley K."/>
            <person name="Foster B."/>
            <person name="Gaskell J."/>
            <person name="Glotzer D."/>
            <person name="Gorecki P."/>
            <person name="Heitman J."/>
            <person name="Hesse C."/>
            <person name="Hori C."/>
            <person name="Igarashi K."/>
            <person name="Jurgens J.A."/>
            <person name="Kallen N."/>
            <person name="Kersten P."/>
            <person name="Kohler A."/>
            <person name="Kuees U."/>
            <person name="Kumar T.K.A."/>
            <person name="Kuo A."/>
            <person name="LaButti K."/>
            <person name="Larrondo L.F."/>
            <person name="Lindquist E."/>
            <person name="Ling A."/>
            <person name="Lombard V."/>
            <person name="Lucas S."/>
            <person name="Lundell T."/>
            <person name="Martin R."/>
            <person name="McLaughlin D.J."/>
            <person name="Morgenstern I."/>
            <person name="Morin E."/>
            <person name="Murat C."/>
            <person name="Nagy L.G."/>
            <person name="Nolan M."/>
            <person name="Ohm R.A."/>
            <person name="Patyshakuliyeva A."/>
            <person name="Rokas A."/>
            <person name="Ruiz-Duenas F.J."/>
            <person name="Sabat G."/>
            <person name="Salamov A."/>
            <person name="Samejima M."/>
            <person name="Schmutz J."/>
            <person name="Slot J.C."/>
            <person name="St John F."/>
            <person name="Stenlid J."/>
            <person name="Sun H."/>
            <person name="Sun S."/>
            <person name="Syed K."/>
            <person name="Tsang A."/>
            <person name="Wiebenga A."/>
            <person name="Young D."/>
            <person name="Pisabarro A."/>
            <person name="Eastwood D.C."/>
            <person name="Martin F."/>
            <person name="Cullen D."/>
            <person name="Grigoriev I.V."/>
            <person name="Hibbett D.S."/>
        </authorList>
    </citation>
    <scope>NUCLEOTIDE SEQUENCE [LARGE SCALE GENOMIC DNA]</scope>
    <source>
        <strain evidence="8 9">DJM-731 SS1</strain>
    </source>
</reference>
<feature type="transmembrane region" description="Helical" evidence="6">
    <location>
        <begin position="230"/>
        <end position="249"/>
    </location>
</feature>
<protein>
    <submittedName>
        <fullName evidence="8">Iron permease</fullName>
    </submittedName>
</protein>
<feature type="transmembrane region" description="Helical" evidence="6">
    <location>
        <begin position="397"/>
        <end position="416"/>
    </location>
</feature>
<keyword evidence="3 6" id="KW-1133">Transmembrane helix</keyword>
<evidence type="ECO:0000256" key="2">
    <source>
        <dbReference type="ARBA" id="ARBA00022692"/>
    </source>
</evidence>
<evidence type="ECO:0000256" key="3">
    <source>
        <dbReference type="ARBA" id="ARBA00022989"/>
    </source>
</evidence>
<dbReference type="OMA" id="IQFPWNS"/>
<feature type="transmembrane region" description="Helical" evidence="6">
    <location>
        <begin position="36"/>
        <end position="54"/>
    </location>
</feature>
<name>M5GBX0_DACPD</name>
<organism evidence="8 9">
    <name type="scientific">Dacryopinax primogenitus (strain DJM 731)</name>
    <name type="common">Brown rot fungus</name>
    <dbReference type="NCBI Taxonomy" id="1858805"/>
    <lineage>
        <taxon>Eukaryota</taxon>
        <taxon>Fungi</taxon>
        <taxon>Dikarya</taxon>
        <taxon>Basidiomycota</taxon>
        <taxon>Agaricomycotina</taxon>
        <taxon>Dacrymycetes</taxon>
        <taxon>Dacrymycetales</taxon>
        <taxon>Dacrymycetaceae</taxon>
        <taxon>Dacryopinax</taxon>
    </lineage>
</organism>
<dbReference type="PANTHER" id="PTHR23501">
    <property type="entry name" value="MAJOR FACILITATOR SUPERFAMILY"/>
    <property type="match status" value="1"/>
</dbReference>
<dbReference type="InterPro" id="IPR036259">
    <property type="entry name" value="MFS_trans_sf"/>
</dbReference>
<accession>M5GBX0</accession>
<feature type="region of interest" description="Disordered" evidence="5">
    <location>
        <begin position="552"/>
        <end position="574"/>
    </location>
</feature>
<dbReference type="InterPro" id="IPR020846">
    <property type="entry name" value="MFS_dom"/>
</dbReference>
<dbReference type="PANTHER" id="PTHR23501:SF102">
    <property type="entry name" value="DRUG TRANSPORTER, PUTATIVE (AFU_ORTHOLOGUE AFUA_3G08530)-RELATED"/>
    <property type="match status" value="1"/>
</dbReference>
<feature type="region of interest" description="Disordered" evidence="5">
    <location>
        <begin position="1"/>
        <end position="26"/>
    </location>
</feature>
<gene>
    <name evidence="8" type="ORF">DACRYDRAFT_44436</name>
</gene>
<dbReference type="GO" id="GO:0005886">
    <property type="term" value="C:plasma membrane"/>
    <property type="evidence" value="ECO:0007669"/>
    <property type="project" value="TreeGrafter"/>
</dbReference>
<dbReference type="Pfam" id="PF07690">
    <property type="entry name" value="MFS_1"/>
    <property type="match status" value="1"/>
</dbReference>
<feature type="transmembrane region" description="Helical" evidence="6">
    <location>
        <begin position="105"/>
        <end position="126"/>
    </location>
</feature>
<feature type="transmembrane region" description="Helical" evidence="6">
    <location>
        <begin position="368"/>
        <end position="385"/>
    </location>
</feature>
<evidence type="ECO:0000259" key="7">
    <source>
        <dbReference type="PROSITE" id="PS50850"/>
    </source>
</evidence>
<feature type="compositionally biased region" description="Pro residues" evidence="5">
    <location>
        <begin position="1"/>
        <end position="19"/>
    </location>
</feature>
<keyword evidence="2 6" id="KW-0812">Transmembrane</keyword>
<dbReference type="AlphaFoldDB" id="M5GBX0"/>
<feature type="transmembrane region" description="Helical" evidence="6">
    <location>
        <begin position="471"/>
        <end position="490"/>
    </location>
</feature>
<dbReference type="PROSITE" id="PS50850">
    <property type="entry name" value="MFS"/>
    <property type="match status" value="1"/>
</dbReference>
<feature type="transmembrane region" description="Helical" evidence="6">
    <location>
        <begin position="301"/>
        <end position="321"/>
    </location>
</feature>
<feature type="transmembrane region" description="Helical" evidence="6">
    <location>
        <begin position="163"/>
        <end position="182"/>
    </location>
</feature>
<feature type="transmembrane region" description="Helical" evidence="6">
    <location>
        <begin position="138"/>
        <end position="156"/>
    </location>
</feature>
<feature type="transmembrane region" description="Helical" evidence="6">
    <location>
        <begin position="341"/>
        <end position="361"/>
    </location>
</feature>
<evidence type="ECO:0000256" key="4">
    <source>
        <dbReference type="ARBA" id="ARBA00023136"/>
    </source>
</evidence>
<sequence length="574" mass="61501">MYPPRPTYTPRSSYPPPPTRRNRTVTSTAVKPKRGLDFWLIFAATAMAGSLSALDTSCIPTALPSMVADLHGEASFAWVGSAYTLASAAWLPLTGALAGAFGRQPIIVLALTLFFLGSVLCGEATSMDMLIAGRTVQGLGGGGILAMSEIIVADLVPLKERGAFMGIMSLVWALAGSIGPLMGGALSQKATWRWIFRINLPLTFLAFCLVVGFLKLKIPSGSIKQKFKRIDWFGNALIAASTCSVTIALTRGGVEVSWSSAQTIVPLILGLLGMVAFFAYEAKCVAEPTIPFDLLSNRTSAAGFITTFFHSIVAVAVIFYMPVLFQACFIASPIQSGVDSLALAITMTFASLFGGVSAMVTKRYVPQNWIGWILMTIGTGCLSLLQSDSPTAKWVGFQALVGLGLGMVWTTVKFPILAPLPVSRNASAMALFTFFRTLAQTFGITIAGAVLQNELKMRLPTAFLTLFPGNVDVSFAAIPVIPTLSASIRVQVQDAFAASLSIVWKVLLTFCFLGLLTVVLMKEVELHDETDENWDLSEAQVLVDTEPVTGLRSRRNRGQETTTEQGRSPSPVLI</sequence>
<evidence type="ECO:0000313" key="9">
    <source>
        <dbReference type="Proteomes" id="UP000030653"/>
    </source>
</evidence>
<feature type="transmembrane region" description="Helical" evidence="6">
    <location>
        <begin position="428"/>
        <end position="451"/>
    </location>
</feature>
<feature type="transmembrane region" description="Helical" evidence="6">
    <location>
        <begin position="502"/>
        <end position="521"/>
    </location>
</feature>
<proteinExistence type="predicted"/>
<dbReference type="Proteomes" id="UP000030653">
    <property type="component" value="Unassembled WGS sequence"/>
</dbReference>
<dbReference type="InterPro" id="IPR011701">
    <property type="entry name" value="MFS"/>
</dbReference>
<dbReference type="PRINTS" id="PR01036">
    <property type="entry name" value="TCRTETB"/>
</dbReference>
<dbReference type="GO" id="GO:0022857">
    <property type="term" value="F:transmembrane transporter activity"/>
    <property type="evidence" value="ECO:0007669"/>
    <property type="project" value="InterPro"/>
</dbReference>
<evidence type="ECO:0000256" key="1">
    <source>
        <dbReference type="ARBA" id="ARBA00004141"/>
    </source>
</evidence>
<dbReference type="EMBL" id="JH795855">
    <property type="protein sequence ID" value="EJU06499.1"/>
    <property type="molecule type" value="Genomic_DNA"/>
</dbReference>
<dbReference type="SUPFAM" id="SSF103473">
    <property type="entry name" value="MFS general substrate transporter"/>
    <property type="match status" value="1"/>
</dbReference>
<keyword evidence="9" id="KW-1185">Reference proteome</keyword>
<feature type="transmembrane region" description="Helical" evidence="6">
    <location>
        <begin position="261"/>
        <end position="280"/>
    </location>
</feature>
<evidence type="ECO:0000256" key="5">
    <source>
        <dbReference type="SAM" id="MobiDB-lite"/>
    </source>
</evidence>
<dbReference type="OrthoDB" id="3437016at2759"/>
<comment type="subcellular location">
    <subcellularLocation>
        <location evidence="1">Membrane</location>
        <topology evidence="1">Multi-pass membrane protein</topology>
    </subcellularLocation>
</comment>